<dbReference type="EMBL" id="ATLV01023221">
    <property type="status" value="NOT_ANNOTATED_CDS"/>
    <property type="molecule type" value="Genomic_DNA"/>
</dbReference>
<organism evidence="1">
    <name type="scientific">Anopheles sinensis</name>
    <name type="common">Mosquito</name>
    <dbReference type="NCBI Taxonomy" id="74873"/>
    <lineage>
        <taxon>Eukaryota</taxon>
        <taxon>Metazoa</taxon>
        <taxon>Ecdysozoa</taxon>
        <taxon>Arthropoda</taxon>
        <taxon>Hexapoda</taxon>
        <taxon>Insecta</taxon>
        <taxon>Pterygota</taxon>
        <taxon>Neoptera</taxon>
        <taxon>Endopterygota</taxon>
        <taxon>Diptera</taxon>
        <taxon>Nematocera</taxon>
        <taxon>Culicoidea</taxon>
        <taxon>Culicidae</taxon>
        <taxon>Anophelinae</taxon>
        <taxon>Anopheles</taxon>
    </lineage>
</organism>
<keyword evidence="3" id="KW-1185">Reference proteome</keyword>
<dbReference type="VEuPathDB" id="VectorBase:ASIC016650"/>
<reference evidence="1 3" key="1">
    <citation type="journal article" date="2014" name="BMC Genomics">
        <title>Genome sequence of Anopheles sinensis provides insight into genetics basis of mosquito competence for malaria parasites.</title>
        <authorList>
            <person name="Zhou D."/>
            <person name="Zhang D."/>
            <person name="Ding G."/>
            <person name="Shi L."/>
            <person name="Hou Q."/>
            <person name="Ye Y."/>
            <person name="Xu Y."/>
            <person name="Zhou H."/>
            <person name="Xiong C."/>
            <person name="Li S."/>
            <person name="Yu J."/>
            <person name="Hong S."/>
            <person name="Yu X."/>
            <person name="Zou P."/>
            <person name="Chen C."/>
            <person name="Chang X."/>
            <person name="Wang W."/>
            <person name="Lv Y."/>
            <person name="Sun Y."/>
            <person name="Ma L."/>
            <person name="Shen B."/>
            <person name="Zhu C."/>
        </authorList>
    </citation>
    <scope>NUCLEOTIDE SEQUENCE [LARGE SCALE GENOMIC DNA]</scope>
</reference>
<proteinExistence type="predicted"/>
<protein>
    <submittedName>
        <fullName evidence="1">Uncharacterized protein LOC100215593</fullName>
    </submittedName>
</protein>
<name>A0A084WEL1_ANOSI</name>
<accession>A0A084WEL1</accession>
<dbReference type="Proteomes" id="UP000030765">
    <property type="component" value="Unassembled WGS sequence"/>
</dbReference>
<evidence type="ECO:0000313" key="2">
    <source>
        <dbReference type="EnsemblMetazoa" id="ASIC016650-PA"/>
    </source>
</evidence>
<sequence length="96" mass="11388">MHAGANNTPTEDGLSGRFPRLRFHPVWANLYTVPKRVQRRGKKNYLNKCRNEKQQHLLLEQQAMRFREEKLAREETRSLRVCGWPRSGWVALRCNV</sequence>
<evidence type="ECO:0000313" key="3">
    <source>
        <dbReference type="Proteomes" id="UP000030765"/>
    </source>
</evidence>
<evidence type="ECO:0000313" key="1">
    <source>
        <dbReference type="EMBL" id="KFB48655.1"/>
    </source>
</evidence>
<dbReference type="EnsemblMetazoa" id="ASIC016650-RA">
    <property type="protein sequence ID" value="ASIC016650-PA"/>
    <property type="gene ID" value="ASIC016650"/>
</dbReference>
<dbReference type="AlphaFoldDB" id="A0A084WEL1"/>
<gene>
    <name evidence="1" type="ORF">ZHAS_00016650</name>
</gene>
<dbReference type="EMBL" id="KE525341">
    <property type="protein sequence ID" value="KFB48655.1"/>
    <property type="molecule type" value="Genomic_DNA"/>
</dbReference>
<reference evidence="2" key="2">
    <citation type="submission" date="2020-05" db="UniProtKB">
        <authorList>
            <consortium name="EnsemblMetazoa"/>
        </authorList>
    </citation>
    <scope>IDENTIFICATION</scope>
</reference>